<reference evidence="2" key="1">
    <citation type="journal article" date="2017" name="Nat. Ecol. Evol.">
        <title>Genome expansion and lineage-specific genetic innovations in the forest pathogenic fungi Armillaria.</title>
        <authorList>
            <person name="Sipos G."/>
            <person name="Prasanna A.N."/>
            <person name="Walter M.C."/>
            <person name="O'Connor E."/>
            <person name="Balint B."/>
            <person name="Krizsan K."/>
            <person name="Kiss B."/>
            <person name="Hess J."/>
            <person name="Varga T."/>
            <person name="Slot J."/>
            <person name="Riley R."/>
            <person name="Boka B."/>
            <person name="Rigling D."/>
            <person name="Barry K."/>
            <person name="Lee J."/>
            <person name="Mihaltcheva S."/>
            <person name="LaButti K."/>
            <person name="Lipzen A."/>
            <person name="Waldron R."/>
            <person name="Moloney N.M."/>
            <person name="Sperisen C."/>
            <person name="Kredics L."/>
            <person name="Vagvoelgyi C."/>
            <person name="Patrignani A."/>
            <person name="Fitzpatrick D."/>
            <person name="Nagy I."/>
            <person name="Doyle S."/>
            <person name="Anderson J.B."/>
            <person name="Grigoriev I.V."/>
            <person name="Gueldener U."/>
            <person name="Muensterkoetter M."/>
            <person name="Nagy L.G."/>
        </authorList>
    </citation>
    <scope>NUCLEOTIDE SEQUENCE [LARGE SCALE GENOMIC DNA]</scope>
    <source>
        <strain evidence="2">Ar21-2</strain>
    </source>
</reference>
<proteinExistence type="predicted"/>
<feature type="non-terminal residue" evidence="1">
    <location>
        <position position="1"/>
    </location>
</feature>
<dbReference type="InParanoid" id="A0A2H3D5C8"/>
<keyword evidence="2" id="KW-1185">Reference proteome</keyword>
<evidence type="ECO:0000313" key="2">
    <source>
        <dbReference type="Proteomes" id="UP000217790"/>
    </source>
</evidence>
<sequence>IHTLALVSIYSPPNISLLAESFQTVYACNYQGDTNLHAIFVSDISAVVSMVP</sequence>
<name>A0A2H3D5C8_ARMGA</name>
<dbReference type="OMA" id="CRYQGET"/>
<protein>
    <submittedName>
        <fullName evidence="1">Uncharacterized protein</fullName>
    </submittedName>
</protein>
<gene>
    <name evidence="1" type="ORF">ARMGADRAFT_881657</name>
</gene>
<dbReference type="EMBL" id="KZ293699">
    <property type="protein sequence ID" value="PBK84277.1"/>
    <property type="molecule type" value="Genomic_DNA"/>
</dbReference>
<dbReference type="Proteomes" id="UP000217790">
    <property type="component" value="Unassembled WGS sequence"/>
</dbReference>
<feature type="non-terminal residue" evidence="1">
    <location>
        <position position="52"/>
    </location>
</feature>
<accession>A0A2H3D5C8</accession>
<dbReference type="AlphaFoldDB" id="A0A2H3D5C8"/>
<evidence type="ECO:0000313" key="1">
    <source>
        <dbReference type="EMBL" id="PBK84277.1"/>
    </source>
</evidence>
<dbReference type="OrthoDB" id="2669721at2759"/>
<organism evidence="1 2">
    <name type="scientific">Armillaria gallica</name>
    <name type="common">Bulbous honey fungus</name>
    <name type="synonym">Armillaria bulbosa</name>
    <dbReference type="NCBI Taxonomy" id="47427"/>
    <lineage>
        <taxon>Eukaryota</taxon>
        <taxon>Fungi</taxon>
        <taxon>Dikarya</taxon>
        <taxon>Basidiomycota</taxon>
        <taxon>Agaricomycotina</taxon>
        <taxon>Agaricomycetes</taxon>
        <taxon>Agaricomycetidae</taxon>
        <taxon>Agaricales</taxon>
        <taxon>Marasmiineae</taxon>
        <taxon>Physalacriaceae</taxon>
        <taxon>Armillaria</taxon>
    </lineage>
</organism>